<dbReference type="AlphaFoldDB" id="A0A518DPT7"/>
<dbReference type="InterPro" id="IPR038522">
    <property type="entry name" value="T4/T6SS_DotU_sf"/>
</dbReference>
<evidence type="ECO:0000313" key="3">
    <source>
        <dbReference type="EMBL" id="QDU93850.1"/>
    </source>
</evidence>
<accession>A0A518DPT7</accession>
<keyword evidence="4" id="KW-1185">Reference proteome</keyword>
<dbReference type="Gene3D" id="1.25.40.590">
    <property type="entry name" value="Type IV / VI secretion system, DotU"/>
    <property type="match status" value="1"/>
</dbReference>
<dbReference type="InterPro" id="IPR017732">
    <property type="entry name" value="T4/T6SS_DotU"/>
</dbReference>
<protein>
    <recommendedName>
        <fullName evidence="2">Type IV / VI secretion system DotU domain-containing protein</fullName>
    </recommendedName>
</protein>
<dbReference type="OrthoDB" id="345640at2"/>
<name>A0A518DPT7_9BACT</name>
<evidence type="ECO:0000256" key="1">
    <source>
        <dbReference type="SAM" id="Phobius"/>
    </source>
</evidence>
<reference evidence="3 4" key="1">
    <citation type="submission" date="2019-02" db="EMBL/GenBank/DDBJ databases">
        <title>Deep-cultivation of Planctomycetes and their phenomic and genomic characterization uncovers novel biology.</title>
        <authorList>
            <person name="Wiegand S."/>
            <person name="Jogler M."/>
            <person name="Boedeker C."/>
            <person name="Pinto D."/>
            <person name="Vollmers J."/>
            <person name="Rivas-Marin E."/>
            <person name="Kohn T."/>
            <person name="Peeters S.H."/>
            <person name="Heuer A."/>
            <person name="Rast P."/>
            <person name="Oberbeckmann S."/>
            <person name="Bunk B."/>
            <person name="Jeske O."/>
            <person name="Meyerdierks A."/>
            <person name="Storesund J.E."/>
            <person name="Kallscheuer N."/>
            <person name="Luecker S."/>
            <person name="Lage O.M."/>
            <person name="Pohl T."/>
            <person name="Merkel B.J."/>
            <person name="Hornburger P."/>
            <person name="Mueller R.-W."/>
            <person name="Bruemmer F."/>
            <person name="Labrenz M."/>
            <person name="Spormann A.M."/>
            <person name="Op den Camp H."/>
            <person name="Overmann J."/>
            <person name="Amann R."/>
            <person name="Jetten M.S.M."/>
            <person name="Mascher T."/>
            <person name="Medema M.H."/>
            <person name="Devos D.P."/>
            <person name="Kaster A.-K."/>
            <person name="Ovreas L."/>
            <person name="Rohde M."/>
            <person name="Galperin M.Y."/>
            <person name="Jogler C."/>
        </authorList>
    </citation>
    <scope>NUCLEOTIDE SEQUENCE [LARGE SCALE GENOMIC DNA]</scope>
    <source>
        <strain evidence="3 4">Pla85_3_4</strain>
    </source>
</reference>
<proteinExistence type="predicted"/>
<organism evidence="3 4">
    <name type="scientific">Lignipirellula cremea</name>
    <dbReference type="NCBI Taxonomy" id="2528010"/>
    <lineage>
        <taxon>Bacteria</taxon>
        <taxon>Pseudomonadati</taxon>
        <taxon>Planctomycetota</taxon>
        <taxon>Planctomycetia</taxon>
        <taxon>Pirellulales</taxon>
        <taxon>Pirellulaceae</taxon>
        <taxon>Lignipirellula</taxon>
    </lineage>
</organism>
<evidence type="ECO:0000259" key="2">
    <source>
        <dbReference type="Pfam" id="PF09850"/>
    </source>
</evidence>
<feature type="transmembrane region" description="Helical" evidence="1">
    <location>
        <begin position="196"/>
        <end position="214"/>
    </location>
</feature>
<evidence type="ECO:0000313" key="4">
    <source>
        <dbReference type="Proteomes" id="UP000317648"/>
    </source>
</evidence>
<keyword evidence="1" id="KW-0472">Membrane</keyword>
<dbReference type="Proteomes" id="UP000317648">
    <property type="component" value="Chromosome"/>
</dbReference>
<keyword evidence="1" id="KW-1133">Transmembrane helix</keyword>
<dbReference type="KEGG" id="lcre:Pla8534_16340"/>
<dbReference type="EMBL" id="CP036433">
    <property type="protein sequence ID" value="QDU93850.1"/>
    <property type="molecule type" value="Genomic_DNA"/>
</dbReference>
<feature type="domain" description="Type IV / VI secretion system DotU" evidence="2">
    <location>
        <begin position="67"/>
        <end position="212"/>
    </location>
</feature>
<keyword evidence="1" id="KW-0812">Transmembrane</keyword>
<dbReference type="RefSeq" id="WP_145051246.1">
    <property type="nucleotide sequence ID" value="NZ_CP036433.1"/>
</dbReference>
<sequence length="219" mass="25165">MHPKTATLVYQVVDYGLRLQERLRQGESPDLETEQAVIKNLLMFDDSDGGPAARQGQAAEWDAAQGKRFFGVRYALVCWLDEVFCSDSDWGKAWNERKLEVELYGTNDRAWRFWEQARLAQIRGGGEAFEAYYLCVMLGFRGEFREHPHKLQSWTGAAKLQLGKVAELDWRYESDFDEKSTAPPLRGRARFRRMMVAAWAAVLLLTPVTAFFLVRKFAG</sequence>
<dbReference type="Pfam" id="PF09850">
    <property type="entry name" value="DotU"/>
    <property type="match status" value="1"/>
</dbReference>
<gene>
    <name evidence="3" type="ORF">Pla8534_16340</name>
</gene>